<accession>A0A7W7ALP7</accession>
<dbReference type="EMBL" id="JACHNY010000009">
    <property type="protein sequence ID" value="MBB4619359.1"/>
    <property type="molecule type" value="Genomic_DNA"/>
</dbReference>
<reference evidence="1 2" key="1">
    <citation type="submission" date="2020-08" db="EMBL/GenBank/DDBJ databases">
        <title>Genomic Encyclopedia of Type Strains, Phase IV (KMG-IV): sequencing the most valuable type-strain genomes for metagenomic binning, comparative biology and taxonomic classification.</title>
        <authorList>
            <person name="Goeker M."/>
        </authorList>
    </citation>
    <scope>NUCLEOTIDE SEQUENCE [LARGE SCALE GENOMIC DNA]</scope>
    <source>
        <strain evidence="1 2">DSM 15867</strain>
    </source>
</reference>
<keyword evidence="2" id="KW-1185">Reference proteome</keyword>
<gene>
    <name evidence="1" type="ORF">GGQ96_003512</name>
</gene>
<name>A0A7W7ALP7_9SPHN</name>
<dbReference type="AlphaFoldDB" id="A0A7W7ALP7"/>
<protein>
    <submittedName>
        <fullName evidence="1">Uncharacterized protein</fullName>
    </submittedName>
</protein>
<dbReference type="RefSeq" id="WP_184116682.1">
    <property type="nucleotide sequence ID" value="NZ_JACHNY010000009.1"/>
</dbReference>
<evidence type="ECO:0000313" key="1">
    <source>
        <dbReference type="EMBL" id="MBB4619359.1"/>
    </source>
</evidence>
<proteinExistence type="predicted"/>
<evidence type="ECO:0000313" key="2">
    <source>
        <dbReference type="Proteomes" id="UP000574769"/>
    </source>
</evidence>
<sequence>MTGFHAPPSDRLVLAPSGLRAIAVARTIDVRVFLDPAAPVTAIARPLARRLPGMPPAPDSGTTALPRPLLIRFVRPYADIRRARFVAALPDDALLDLGRDVLGTVTVRLDLKAGQIRRLDPDAAARLADHATRIPVTLRDDGLTMPGQLDGQAVTITFDTAPRDQPPPPATVPVTIAGQTLSARRGADGHVSIGWDAFADRRLVLDLPHGAIWLD</sequence>
<dbReference type="Proteomes" id="UP000574769">
    <property type="component" value="Unassembled WGS sequence"/>
</dbReference>
<organism evidence="1 2">
    <name type="scientific">Sphingomonas abaci</name>
    <dbReference type="NCBI Taxonomy" id="237611"/>
    <lineage>
        <taxon>Bacteria</taxon>
        <taxon>Pseudomonadati</taxon>
        <taxon>Pseudomonadota</taxon>
        <taxon>Alphaproteobacteria</taxon>
        <taxon>Sphingomonadales</taxon>
        <taxon>Sphingomonadaceae</taxon>
        <taxon>Sphingomonas</taxon>
    </lineage>
</organism>
<comment type="caution">
    <text evidence="1">The sequence shown here is derived from an EMBL/GenBank/DDBJ whole genome shotgun (WGS) entry which is preliminary data.</text>
</comment>